<feature type="region of interest" description="Disordered" evidence="2">
    <location>
        <begin position="188"/>
        <end position="222"/>
    </location>
</feature>
<sequence>MAAKNANNMPSSATTTPVFSESNPVFSVNNPAPPNPFQVHRITEYPSPNPAFMNSQTFPSDMASMIDFILNKVVKLDTIETQQAAIISRLNSIESQIAENKRLIDTANVKIQDIEKSQTFVSGQYDTILKSTTVNKNDIHKLQGEIQVLNENNNKMHNKNVTLQEDVIDLKCRSMRDNLVFLGISVSTVPSQPPSPNHDDMETTSQGPGTYAQATASTGTPFNVFDQLPQEVQLRRKALIPEMVKLRAE</sequence>
<evidence type="ECO:0000256" key="1">
    <source>
        <dbReference type="SAM" id="Coils"/>
    </source>
</evidence>
<protein>
    <submittedName>
        <fullName evidence="3">Uncharacterized protein</fullName>
    </submittedName>
</protein>
<keyword evidence="4" id="KW-1185">Reference proteome</keyword>
<organism evidence="3 4">
    <name type="scientific">Mya arenaria</name>
    <name type="common">Soft-shell clam</name>
    <dbReference type="NCBI Taxonomy" id="6604"/>
    <lineage>
        <taxon>Eukaryota</taxon>
        <taxon>Metazoa</taxon>
        <taxon>Spiralia</taxon>
        <taxon>Lophotrochozoa</taxon>
        <taxon>Mollusca</taxon>
        <taxon>Bivalvia</taxon>
        <taxon>Autobranchia</taxon>
        <taxon>Heteroconchia</taxon>
        <taxon>Euheterodonta</taxon>
        <taxon>Imparidentia</taxon>
        <taxon>Neoheterodontei</taxon>
        <taxon>Myida</taxon>
        <taxon>Myoidea</taxon>
        <taxon>Myidae</taxon>
        <taxon>Mya</taxon>
    </lineage>
</organism>
<gene>
    <name evidence="3" type="ORF">MAR_015503</name>
</gene>
<dbReference type="Proteomes" id="UP001164746">
    <property type="component" value="Chromosome 12"/>
</dbReference>
<feature type="non-terminal residue" evidence="3">
    <location>
        <position position="1"/>
    </location>
</feature>
<keyword evidence="1" id="KW-0175">Coiled coil</keyword>
<proteinExistence type="predicted"/>
<accession>A0ABY7FKY5</accession>
<name>A0ABY7FKY5_MYAAR</name>
<dbReference type="EMBL" id="CP111023">
    <property type="protein sequence ID" value="WAR21529.1"/>
    <property type="molecule type" value="Genomic_DNA"/>
</dbReference>
<evidence type="ECO:0000256" key="2">
    <source>
        <dbReference type="SAM" id="MobiDB-lite"/>
    </source>
</evidence>
<reference evidence="3" key="1">
    <citation type="submission" date="2022-11" db="EMBL/GenBank/DDBJ databases">
        <title>Centuries of genome instability and evolution in soft-shell clam transmissible cancer (bioRxiv).</title>
        <authorList>
            <person name="Hart S.F.M."/>
            <person name="Yonemitsu M.A."/>
            <person name="Giersch R.M."/>
            <person name="Beal B.F."/>
            <person name="Arriagada G."/>
            <person name="Davis B.W."/>
            <person name="Ostrander E.A."/>
            <person name="Goff S.P."/>
            <person name="Metzger M.J."/>
        </authorList>
    </citation>
    <scope>NUCLEOTIDE SEQUENCE</scope>
    <source>
        <strain evidence="3">MELC-2E11</strain>
        <tissue evidence="3">Siphon/mantle</tissue>
    </source>
</reference>
<evidence type="ECO:0000313" key="4">
    <source>
        <dbReference type="Proteomes" id="UP001164746"/>
    </source>
</evidence>
<feature type="compositionally biased region" description="Polar residues" evidence="2">
    <location>
        <begin position="203"/>
        <end position="221"/>
    </location>
</feature>
<evidence type="ECO:0000313" key="3">
    <source>
        <dbReference type="EMBL" id="WAR21529.1"/>
    </source>
</evidence>
<feature type="coiled-coil region" evidence="1">
    <location>
        <begin position="139"/>
        <end position="166"/>
    </location>
</feature>